<dbReference type="InterPro" id="IPR001498">
    <property type="entry name" value="Impact_N"/>
</dbReference>
<sequence length="253" mass="27272">MSPKAQPQPSPPLPAHQLETPGPNKYTTLAPGPDFRHELTIKRSRFITVLRRVDDETMARELVTDLRREFYDARHHCSAFAIGADRSVQRSNDDGEPSGTAGVPMLDALVKRETRSAASPASAAADLSDVCAVVVRYFGGILLGAGGLVRAYSESVSAALDMAPLVRRERLRLFTIHAPHAEAGRLENELRSAGYVMTGNKYDAVNTHVGLAMADADAVITAAVERLASLSAGRWHLEGAGTDWVDTPMDSGR</sequence>
<accession>A0A1H5J8M0</accession>
<evidence type="ECO:0000313" key="5">
    <source>
        <dbReference type="Proteomes" id="UP000182725"/>
    </source>
</evidence>
<dbReference type="GO" id="GO:0006446">
    <property type="term" value="P:regulation of translational initiation"/>
    <property type="evidence" value="ECO:0007669"/>
    <property type="project" value="TreeGrafter"/>
</dbReference>
<evidence type="ECO:0000256" key="1">
    <source>
        <dbReference type="ARBA" id="ARBA00007665"/>
    </source>
</evidence>
<dbReference type="PANTHER" id="PTHR16301:SF20">
    <property type="entry name" value="IMPACT FAMILY MEMBER YIGZ"/>
    <property type="match status" value="1"/>
</dbReference>
<dbReference type="Gene3D" id="3.30.230.30">
    <property type="entry name" value="Impact, N-terminal domain"/>
    <property type="match status" value="1"/>
</dbReference>
<dbReference type="AlphaFoldDB" id="A0A1H5J8M0"/>
<organism evidence="4 5">
    <name type="scientific">Arthrobacter alpinus</name>
    <dbReference type="NCBI Taxonomy" id="656366"/>
    <lineage>
        <taxon>Bacteria</taxon>
        <taxon>Bacillati</taxon>
        <taxon>Actinomycetota</taxon>
        <taxon>Actinomycetes</taxon>
        <taxon>Micrococcales</taxon>
        <taxon>Micrococcaceae</taxon>
        <taxon>Arthrobacter</taxon>
    </lineage>
</organism>
<dbReference type="PANTHER" id="PTHR16301">
    <property type="entry name" value="IMPACT-RELATED"/>
    <property type="match status" value="1"/>
</dbReference>
<protein>
    <submittedName>
        <fullName evidence="4">Uncharacterized protein, YigZ family</fullName>
    </submittedName>
</protein>
<evidence type="ECO:0000256" key="2">
    <source>
        <dbReference type="SAM" id="MobiDB-lite"/>
    </source>
</evidence>
<dbReference type="Proteomes" id="UP000182725">
    <property type="component" value="Unassembled WGS sequence"/>
</dbReference>
<comment type="similarity">
    <text evidence="1">Belongs to the IMPACT family.</text>
</comment>
<dbReference type="InterPro" id="IPR023582">
    <property type="entry name" value="Impact"/>
</dbReference>
<dbReference type="Pfam" id="PF01205">
    <property type="entry name" value="Impact_N"/>
    <property type="match status" value="1"/>
</dbReference>
<evidence type="ECO:0000259" key="3">
    <source>
        <dbReference type="Pfam" id="PF01205"/>
    </source>
</evidence>
<dbReference type="SUPFAM" id="SSF54211">
    <property type="entry name" value="Ribosomal protein S5 domain 2-like"/>
    <property type="match status" value="1"/>
</dbReference>
<reference evidence="4 5" key="1">
    <citation type="submission" date="2016-10" db="EMBL/GenBank/DDBJ databases">
        <authorList>
            <person name="de Groot N.N."/>
        </authorList>
    </citation>
    <scope>NUCLEOTIDE SEQUENCE [LARGE SCALE GENOMIC DNA]</scope>
    <source>
        <strain evidence="4 5">DSM 22274</strain>
    </source>
</reference>
<proteinExistence type="inferred from homology"/>
<dbReference type="GO" id="GO:0005737">
    <property type="term" value="C:cytoplasm"/>
    <property type="evidence" value="ECO:0007669"/>
    <property type="project" value="TreeGrafter"/>
</dbReference>
<dbReference type="InterPro" id="IPR036956">
    <property type="entry name" value="Impact_N_sf"/>
</dbReference>
<feature type="domain" description="Impact N-terminal" evidence="3">
    <location>
        <begin position="42"/>
        <end position="160"/>
    </location>
</feature>
<gene>
    <name evidence="4" type="ORF">SAMN04489740_1543</name>
</gene>
<name>A0A1H5J8M0_9MICC</name>
<dbReference type="InterPro" id="IPR020568">
    <property type="entry name" value="Ribosomal_Su5_D2-typ_SF"/>
</dbReference>
<dbReference type="EMBL" id="FNTV01000001">
    <property type="protein sequence ID" value="SEE48839.1"/>
    <property type="molecule type" value="Genomic_DNA"/>
</dbReference>
<evidence type="ECO:0000313" key="4">
    <source>
        <dbReference type="EMBL" id="SEE48839.1"/>
    </source>
</evidence>
<feature type="compositionally biased region" description="Pro residues" evidence="2">
    <location>
        <begin position="1"/>
        <end position="14"/>
    </location>
</feature>
<feature type="region of interest" description="Disordered" evidence="2">
    <location>
        <begin position="1"/>
        <end position="32"/>
    </location>
</feature>